<evidence type="ECO:0000313" key="1">
    <source>
        <dbReference type="EMBL" id="KAK4063267.1"/>
    </source>
</evidence>
<reference evidence="1 2" key="1">
    <citation type="journal article" date="2024" name="Microbiol. Resour. Announc.">
        <title>Genome annotations for the ascomycete fungi Trichoderma harzianum, Trichoderma aggressivum, and Purpureocillium lilacinum.</title>
        <authorList>
            <person name="Beijen E.P.W."/>
            <person name="Ohm R.A."/>
        </authorList>
    </citation>
    <scope>NUCLEOTIDE SEQUENCE [LARGE SCALE GENOMIC DNA]</scope>
    <source>
        <strain evidence="1 2">CBS 150709</strain>
    </source>
</reference>
<gene>
    <name evidence="1" type="ORF">Purlil1_14176</name>
</gene>
<dbReference type="Proteomes" id="UP001287286">
    <property type="component" value="Unassembled WGS sequence"/>
</dbReference>
<name>A0ABR0BC49_PURLI</name>
<dbReference type="EMBL" id="JAWRVI010000527">
    <property type="protein sequence ID" value="KAK4063267.1"/>
    <property type="molecule type" value="Genomic_DNA"/>
</dbReference>
<sequence length="164" mass="17433">MQRCGFAGAAGSLNVTLRPLVYRLFLLCASRDLSADLIGASFCCACFTVAASSGSSRIQRQPTSKHSWLAVASWDPDVHGCARDVDARGSLYTHVHPGMSPNDLHGSRASESVKARLLLECQPASVASVAMNKGKLTFVDMLDLEAREEGSSGNLLVPMCVCSD</sequence>
<evidence type="ECO:0000313" key="2">
    <source>
        <dbReference type="Proteomes" id="UP001287286"/>
    </source>
</evidence>
<protein>
    <submittedName>
        <fullName evidence="1">Uncharacterized protein</fullName>
    </submittedName>
</protein>
<proteinExistence type="predicted"/>
<comment type="caution">
    <text evidence="1">The sequence shown here is derived from an EMBL/GenBank/DDBJ whole genome shotgun (WGS) entry which is preliminary data.</text>
</comment>
<keyword evidence="2" id="KW-1185">Reference proteome</keyword>
<organism evidence="1 2">
    <name type="scientific">Purpureocillium lilacinum</name>
    <name type="common">Paecilomyces lilacinus</name>
    <dbReference type="NCBI Taxonomy" id="33203"/>
    <lineage>
        <taxon>Eukaryota</taxon>
        <taxon>Fungi</taxon>
        <taxon>Dikarya</taxon>
        <taxon>Ascomycota</taxon>
        <taxon>Pezizomycotina</taxon>
        <taxon>Sordariomycetes</taxon>
        <taxon>Hypocreomycetidae</taxon>
        <taxon>Hypocreales</taxon>
        <taxon>Ophiocordycipitaceae</taxon>
        <taxon>Purpureocillium</taxon>
    </lineage>
</organism>
<accession>A0ABR0BC49</accession>